<gene>
    <name evidence="1" type="ORF">DPMN_179012</name>
</gene>
<reference evidence="1" key="2">
    <citation type="submission" date="2020-11" db="EMBL/GenBank/DDBJ databases">
        <authorList>
            <person name="McCartney M.A."/>
            <person name="Auch B."/>
            <person name="Kono T."/>
            <person name="Mallez S."/>
            <person name="Becker A."/>
            <person name="Gohl D.M."/>
            <person name="Silverstein K.A.T."/>
            <person name="Koren S."/>
            <person name="Bechman K.B."/>
            <person name="Herman A."/>
            <person name="Abrahante J.E."/>
            <person name="Garbe J."/>
        </authorList>
    </citation>
    <scope>NUCLEOTIDE SEQUENCE</scope>
    <source>
        <strain evidence="1">Duluth1</strain>
        <tissue evidence="1">Whole animal</tissue>
    </source>
</reference>
<evidence type="ECO:0000313" key="2">
    <source>
        <dbReference type="Proteomes" id="UP000828390"/>
    </source>
</evidence>
<comment type="caution">
    <text evidence="1">The sequence shown here is derived from an EMBL/GenBank/DDBJ whole genome shotgun (WGS) entry which is preliminary data.</text>
</comment>
<accession>A0A9D4EDT6</accession>
<proteinExistence type="predicted"/>
<keyword evidence="2" id="KW-1185">Reference proteome</keyword>
<evidence type="ECO:0000313" key="1">
    <source>
        <dbReference type="EMBL" id="KAH3777565.1"/>
    </source>
</evidence>
<reference evidence="1" key="1">
    <citation type="journal article" date="2019" name="bioRxiv">
        <title>The Genome of the Zebra Mussel, Dreissena polymorpha: A Resource for Invasive Species Research.</title>
        <authorList>
            <person name="McCartney M.A."/>
            <person name="Auch B."/>
            <person name="Kono T."/>
            <person name="Mallez S."/>
            <person name="Zhang Y."/>
            <person name="Obille A."/>
            <person name="Becker A."/>
            <person name="Abrahante J.E."/>
            <person name="Garbe J."/>
            <person name="Badalamenti J.P."/>
            <person name="Herman A."/>
            <person name="Mangelson H."/>
            <person name="Liachko I."/>
            <person name="Sullivan S."/>
            <person name="Sone E.D."/>
            <person name="Koren S."/>
            <person name="Silverstein K.A.T."/>
            <person name="Beckman K.B."/>
            <person name="Gohl D.M."/>
        </authorList>
    </citation>
    <scope>NUCLEOTIDE SEQUENCE</scope>
    <source>
        <strain evidence="1">Duluth1</strain>
        <tissue evidence="1">Whole animal</tissue>
    </source>
</reference>
<protein>
    <submittedName>
        <fullName evidence="1">Uncharacterized protein</fullName>
    </submittedName>
</protein>
<name>A0A9D4EDT6_DREPO</name>
<dbReference type="AlphaFoldDB" id="A0A9D4EDT6"/>
<dbReference type="Proteomes" id="UP000828390">
    <property type="component" value="Unassembled WGS sequence"/>
</dbReference>
<sequence>MRMGNTIVWVIGGIRAYGYCGDGNEGVMDTLAYGKHWRLGNIGVWETPAFGKYRRLGNTNVCDIHFNTVISKSGR</sequence>
<dbReference type="EMBL" id="JAIWYP010000009">
    <property type="protein sequence ID" value="KAH3777565.1"/>
    <property type="molecule type" value="Genomic_DNA"/>
</dbReference>
<organism evidence="1 2">
    <name type="scientific">Dreissena polymorpha</name>
    <name type="common">Zebra mussel</name>
    <name type="synonym">Mytilus polymorpha</name>
    <dbReference type="NCBI Taxonomy" id="45954"/>
    <lineage>
        <taxon>Eukaryota</taxon>
        <taxon>Metazoa</taxon>
        <taxon>Spiralia</taxon>
        <taxon>Lophotrochozoa</taxon>
        <taxon>Mollusca</taxon>
        <taxon>Bivalvia</taxon>
        <taxon>Autobranchia</taxon>
        <taxon>Heteroconchia</taxon>
        <taxon>Euheterodonta</taxon>
        <taxon>Imparidentia</taxon>
        <taxon>Neoheterodontei</taxon>
        <taxon>Myida</taxon>
        <taxon>Dreissenoidea</taxon>
        <taxon>Dreissenidae</taxon>
        <taxon>Dreissena</taxon>
    </lineage>
</organism>